<dbReference type="Proteomes" id="UP000256817">
    <property type="component" value="Unassembled WGS sequence"/>
</dbReference>
<name>A0A3R8NU81_9GAMM</name>
<evidence type="ECO:0000256" key="2">
    <source>
        <dbReference type="ARBA" id="ARBA00022649"/>
    </source>
</evidence>
<dbReference type="Gene3D" id="3.30.2310.20">
    <property type="entry name" value="RelE-like"/>
    <property type="match status" value="1"/>
</dbReference>
<dbReference type="RefSeq" id="WP_005973612.1">
    <property type="nucleotide sequence ID" value="NZ_QHJW02000014.1"/>
</dbReference>
<protein>
    <submittedName>
        <fullName evidence="3">Type II toxin-antitoxin system RelE/ParE family toxin</fullName>
    </submittedName>
</protein>
<dbReference type="PANTHER" id="PTHR35601">
    <property type="entry name" value="TOXIN RELE"/>
    <property type="match status" value="1"/>
</dbReference>
<proteinExistence type="inferred from homology"/>
<dbReference type="PANTHER" id="PTHR35601:SF1">
    <property type="entry name" value="TOXIN RELE"/>
    <property type="match status" value="1"/>
</dbReference>
<organism evidence="3 4">
    <name type="scientific">Pectobacterium aquaticum</name>
    <dbReference type="NCBI Taxonomy" id="2204145"/>
    <lineage>
        <taxon>Bacteria</taxon>
        <taxon>Pseudomonadati</taxon>
        <taxon>Pseudomonadota</taxon>
        <taxon>Gammaproteobacteria</taxon>
        <taxon>Enterobacterales</taxon>
        <taxon>Pectobacteriaceae</taxon>
        <taxon>Pectobacterium</taxon>
    </lineage>
</organism>
<sequence>MSYKLEFEEHALKEFKKLGAPVREQFTKKLKEVLQNPHVPANRLHGMADCYKIKLRSAGYRLVYQVLEHEIVVLVLAVGKRERSEVYKTAKDRL</sequence>
<evidence type="ECO:0000313" key="3">
    <source>
        <dbReference type="EMBL" id="RRO09897.1"/>
    </source>
</evidence>
<dbReference type="GeneID" id="61346867"/>
<keyword evidence="4" id="KW-1185">Reference proteome</keyword>
<dbReference type="NCBIfam" id="TIGR02385">
    <property type="entry name" value="RelE_StbE"/>
    <property type="match status" value="1"/>
</dbReference>
<dbReference type="SUPFAM" id="SSF143011">
    <property type="entry name" value="RelE-like"/>
    <property type="match status" value="1"/>
</dbReference>
<evidence type="ECO:0000313" key="4">
    <source>
        <dbReference type="Proteomes" id="UP000256817"/>
    </source>
</evidence>
<gene>
    <name evidence="3" type="ORF">DMB85_006825</name>
</gene>
<keyword evidence="2" id="KW-1277">Toxin-antitoxin system</keyword>
<accession>A0A3R8NU81</accession>
<dbReference type="InterPro" id="IPR007712">
    <property type="entry name" value="RelE/ParE_toxin"/>
</dbReference>
<comment type="similarity">
    <text evidence="1">Belongs to the RelE toxin family.</text>
</comment>
<dbReference type="EMBL" id="QHJW02000014">
    <property type="protein sequence ID" value="RRO09897.1"/>
    <property type="molecule type" value="Genomic_DNA"/>
</dbReference>
<comment type="caution">
    <text evidence="3">The sequence shown here is derived from an EMBL/GenBank/DDBJ whole genome shotgun (WGS) entry which is preliminary data.</text>
</comment>
<evidence type="ECO:0000256" key="1">
    <source>
        <dbReference type="ARBA" id="ARBA00006226"/>
    </source>
</evidence>
<dbReference type="Pfam" id="PF05016">
    <property type="entry name" value="ParE_toxin"/>
    <property type="match status" value="1"/>
</dbReference>
<dbReference type="InterPro" id="IPR035093">
    <property type="entry name" value="RelE/ParE_toxin_dom_sf"/>
</dbReference>
<reference evidence="3" key="1">
    <citation type="submission" date="2018-11" db="EMBL/GenBank/DDBJ databases">
        <title>Draft genome sequences of proposed Pectobacterium aquaticum sp. nov. isolated in France from fresh water.</title>
        <authorList>
            <person name="Pedron J."/>
            <person name="Barny M.A."/>
        </authorList>
    </citation>
    <scope>NUCLEOTIDE SEQUENCE [LARGE SCALE GENOMIC DNA]</scope>
    <source>
        <strain evidence="3">A35-S23-M15</strain>
    </source>
</reference>